<name>A0A8X6RB76_TRICX</name>
<accession>A0A8X6RB76</accession>
<organism evidence="1 2">
    <name type="scientific">Trichonephila clavipes</name>
    <name type="common">Golden silk orbweaver</name>
    <name type="synonym">Nephila clavipes</name>
    <dbReference type="NCBI Taxonomy" id="2585209"/>
    <lineage>
        <taxon>Eukaryota</taxon>
        <taxon>Metazoa</taxon>
        <taxon>Ecdysozoa</taxon>
        <taxon>Arthropoda</taxon>
        <taxon>Chelicerata</taxon>
        <taxon>Arachnida</taxon>
        <taxon>Araneae</taxon>
        <taxon>Araneomorphae</taxon>
        <taxon>Entelegynae</taxon>
        <taxon>Araneoidea</taxon>
        <taxon>Nephilidae</taxon>
        <taxon>Trichonephila</taxon>
    </lineage>
</organism>
<comment type="caution">
    <text evidence="1">The sequence shown here is derived from an EMBL/GenBank/DDBJ whole genome shotgun (WGS) entry which is preliminary data.</text>
</comment>
<dbReference type="Proteomes" id="UP000887159">
    <property type="component" value="Unassembled WGS sequence"/>
</dbReference>
<proteinExistence type="predicted"/>
<gene>
    <name evidence="1" type="primary">NCL1_10659</name>
    <name evidence="1" type="ORF">TNCV_3529921</name>
</gene>
<evidence type="ECO:0000313" key="2">
    <source>
        <dbReference type="Proteomes" id="UP000887159"/>
    </source>
</evidence>
<reference evidence="1" key="1">
    <citation type="submission" date="2020-08" db="EMBL/GenBank/DDBJ databases">
        <title>Multicomponent nature underlies the extraordinary mechanical properties of spider dragline silk.</title>
        <authorList>
            <person name="Kono N."/>
            <person name="Nakamura H."/>
            <person name="Mori M."/>
            <person name="Yoshida Y."/>
            <person name="Ohtoshi R."/>
            <person name="Malay A.D."/>
            <person name="Moran D.A.P."/>
            <person name="Tomita M."/>
            <person name="Numata K."/>
            <person name="Arakawa K."/>
        </authorList>
    </citation>
    <scope>NUCLEOTIDE SEQUENCE</scope>
</reference>
<sequence length="96" mass="10818">MPRGRHRASFNQVFEFDRGRIVAYRDCGLSFREKLVNLLDETKHLCDVDLSSMDAGGNDGPRGLSHPTRCTTARDDRWIVSMAVIDRAATSRTIAH</sequence>
<dbReference type="AlphaFoldDB" id="A0A8X6RB76"/>
<keyword evidence="2" id="KW-1185">Reference proteome</keyword>
<evidence type="ECO:0000313" key="1">
    <source>
        <dbReference type="EMBL" id="GFX91793.1"/>
    </source>
</evidence>
<protein>
    <submittedName>
        <fullName evidence="1">Uncharacterized protein</fullName>
    </submittedName>
</protein>
<dbReference type="EMBL" id="BMAU01021136">
    <property type="protein sequence ID" value="GFX91793.1"/>
    <property type="molecule type" value="Genomic_DNA"/>
</dbReference>